<evidence type="ECO:0000256" key="1">
    <source>
        <dbReference type="ARBA" id="ARBA00022490"/>
    </source>
</evidence>
<protein>
    <recommendedName>
        <fullName evidence="3">Cytoplasmic tRNA 2-thiolation protein 2</fullName>
    </recommendedName>
</protein>
<dbReference type="OMA" id="LHILHES"/>
<dbReference type="eggNOG" id="KOG2594">
    <property type="taxonomic scope" value="Eukaryota"/>
</dbReference>
<dbReference type="GO" id="GO:0032447">
    <property type="term" value="P:protein urmylation"/>
    <property type="evidence" value="ECO:0007669"/>
    <property type="project" value="UniProtKB-UniRule"/>
</dbReference>
<feature type="region of interest" description="Disordered" evidence="4">
    <location>
        <begin position="50"/>
        <end position="74"/>
    </location>
</feature>
<dbReference type="HAMAP" id="MF_03054">
    <property type="entry name" value="CTU2"/>
    <property type="match status" value="1"/>
</dbReference>
<dbReference type="KEGG" id="pfy:PFICI_04912"/>
<dbReference type="PANTHER" id="PTHR20882">
    <property type="entry name" value="CYTOPLASMIC TRNA 2-THIOLATION PROTEIN 2"/>
    <property type="match status" value="1"/>
</dbReference>
<dbReference type="UniPathway" id="UPA00988"/>
<dbReference type="InterPro" id="IPR019407">
    <property type="entry name" value="CTU2"/>
</dbReference>
<dbReference type="GO" id="GO:0002143">
    <property type="term" value="P:tRNA wobble position uridine thiolation"/>
    <property type="evidence" value="ECO:0007669"/>
    <property type="project" value="TreeGrafter"/>
</dbReference>
<comment type="similarity">
    <text evidence="3">Belongs to the CTU2/NCS2 family.</text>
</comment>
<evidence type="ECO:0000256" key="4">
    <source>
        <dbReference type="SAM" id="MobiDB-lite"/>
    </source>
</evidence>
<proteinExistence type="inferred from homology"/>
<dbReference type="GO" id="GO:0005829">
    <property type="term" value="C:cytosol"/>
    <property type="evidence" value="ECO:0007669"/>
    <property type="project" value="TreeGrafter"/>
</dbReference>
<dbReference type="HOGENOM" id="CLU_024534_3_0_1"/>
<evidence type="ECO:0000256" key="3">
    <source>
        <dbReference type="HAMAP-Rule" id="MF_03054"/>
    </source>
</evidence>
<evidence type="ECO:0000313" key="6">
    <source>
        <dbReference type="Proteomes" id="UP000030651"/>
    </source>
</evidence>
<dbReference type="GO" id="GO:0000049">
    <property type="term" value="F:tRNA binding"/>
    <property type="evidence" value="ECO:0007669"/>
    <property type="project" value="InterPro"/>
</dbReference>
<dbReference type="Gene3D" id="3.40.50.620">
    <property type="entry name" value="HUPs"/>
    <property type="match status" value="1"/>
</dbReference>
<reference evidence="6" key="1">
    <citation type="journal article" date="2015" name="BMC Genomics">
        <title>Genomic and transcriptomic analysis of the endophytic fungus Pestalotiopsis fici reveals its lifestyle and high potential for synthesis of natural products.</title>
        <authorList>
            <person name="Wang X."/>
            <person name="Zhang X."/>
            <person name="Liu L."/>
            <person name="Xiang M."/>
            <person name="Wang W."/>
            <person name="Sun X."/>
            <person name="Che Y."/>
            <person name="Guo L."/>
            <person name="Liu G."/>
            <person name="Guo L."/>
            <person name="Wang C."/>
            <person name="Yin W.B."/>
            <person name="Stadler M."/>
            <person name="Zhang X."/>
            <person name="Liu X."/>
        </authorList>
    </citation>
    <scope>NUCLEOTIDE SEQUENCE [LARGE SCALE GENOMIC DNA]</scope>
    <source>
        <strain evidence="6">W106-1 / CGMCC3.15140</strain>
    </source>
</reference>
<dbReference type="GeneID" id="19269925"/>
<dbReference type="OrthoDB" id="25129at2759"/>
<keyword evidence="6" id="KW-1185">Reference proteome</keyword>
<evidence type="ECO:0000256" key="2">
    <source>
        <dbReference type="ARBA" id="ARBA00022694"/>
    </source>
</evidence>
<dbReference type="RefSeq" id="XP_007831684.1">
    <property type="nucleotide sequence ID" value="XM_007833493.1"/>
</dbReference>
<keyword evidence="2 3" id="KW-0819">tRNA processing</keyword>
<dbReference type="Pfam" id="PF10288">
    <property type="entry name" value="CTU2"/>
    <property type="match status" value="1"/>
</dbReference>
<comment type="pathway">
    <text evidence="3">tRNA modification; 5-methoxycarbonylmethyl-2-thiouridine-tRNA biosynthesis.</text>
</comment>
<accession>W3XCX7</accession>
<dbReference type="GO" id="GO:0016783">
    <property type="term" value="F:sulfurtransferase activity"/>
    <property type="evidence" value="ECO:0007669"/>
    <property type="project" value="TreeGrafter"/>
</dbReference>
<dbReference type="EMBL" id="KI912111">
    <property type="protein sequence ID" value="ETS83036.1"/>
    <property type="molecule type" value="Genomic_DNA"/>
</dbReference>
<dbReference type="AlphaFoldDB" id="W3XCX7"/>
<name>W3XCX7_PESFW</name>
<dbReference type="Proteomes" id="UP000030651">
    <property type="component" value="Unassembled WGS sequence"/>
</dbReference>
<comment type="function">
    <text evidence="3">Plays a central role in 2-thiolation of mcm(5)S(2)U at tRNA wobble positions of tRNA(Lys), tRNA(Glu) and tRNA(Gln). May act by forming a heterodimer with NCS6 that ligates sulfur from thiocarboxylated URM1 onto the uridine of tRNAs at wobble position. Prior mcm(5) tRNA modification by the elongator complex is required for 2-thiolation. May also be involved in protein urmylation.</text>
</comment>
<dbReference type="STRING" id="1229662.W3XCX7"/>
<gene>
    <name evidence="3" type="primary">NCS2</name>
    <name evidence="3" type="synonym">CTU2</name>
    <name evidence="5" type="ORF">PFICI_04912</name>
</gene>
<dbReference type="InParanoid" id="W3XCX7"/>
<keyword evidence="1 3" id="KW-0963">Cytoplasm</keyword>
<organism evidence="5 6">
    <name type="scientific">Pestalotiopsis fici (strain W106-1 / CGMCC3.15140)</name>
    <dbReference type="NCBI Taxonomy" id="1229662"/>
    <lineage>
        <taxon>Eukaryota</taxon>
        <taxon>Fungi</taxon>
        <taxon>Dikarya</taxon>
        <taxon>Ascomycota</taxon>
        <taxon>Pezizomycotina</taxon>
        <taxon>Sordariomycetes</taxon>
        <taxon>Xylariomycetidae</taxon>
        <taxon>Amphisphaeriales</taxon>
        <taxon>Sporocadaceae</taxon>
        <taxon>Pestalotiopsis</taxon>
    </lineage>
</organism>
<comment type="subcellular location">
    <subcellularLocation>
        <location evidence="3">Cytoplasm</location>
    </subcellularLocation>
</comment>
<dbReference type="PANTHER" id="PTHR20882:SF14">
    <property type="entry name" value="CYTOPLASMIC TRNA 2-THIOLATION PROTEIN 2"/>
    <property type="match status" value="1"/>
</dbReference>
<evidence type="ECO:0000313" key="5">
    <source>
        <dbReference type="EMBL" id="ETS83036.1"/>
    </source>
</evidence>
<feature type="compositionally biased region" description="Gly residues" evidence="4">
    <location>
        <begin position="55"/>
        <end position="68"/>
    </location>
</feature>
<dbReference type="SUPFAM" id="SSF52402">
    <property type="entry name" value="Adenine nucleotide alpha hydrolases-like"/>
    <property type="match status" value="1"/>
</dbReference>
<sequence length="430" mass="46368">MPSAETGAALCNRCKTNEALHTMRNETVCSPCFKSFISLKAVKRLEQLQRDTRTGGSGSGSGGQGGSSGPPRTQRYLLALSPGGVSSTALLSALWENQRQQRERGQKVRFELLVAVVDTELRGGGGGDDDETTSAAAAAAANDEAAFFARYAERFPGTQFRRVALEDALGLDTVDWTALPSVDTSLASPARRLADLLSRLPSTTSRADVVRLLIRHLLVQTAVQASCGVVLMGYNTTSLAELTLSETAKGRGFAVPWGVNDGWVNLPRVKRLPPRAETAEGEDSATKEEEDKGEIDASVKMLIYHPLRELFRKELLIYSGLTSPPLTPLLIENGNRSAAVVSHKDLSIDDVMARYFAEVEENYPSVVANVVRTTGKLNRAGNVENGSCGLCGLGLDEVGDERWRGELGEQKNESDGRGRLCYGCERSVYG</sequence>
<dbReference type="GO" id="GO:0016779">
    <property type="term" value="F:nucleotidyltransferase activity"/>
    <property type="evidence" value="ECO:0007669"/>
    <property type="project" value="UniProtKB-UniRule"/>
</dbReference>
<dbReference type="InterPro" id="IPR014729">
    <property type="entry name" value="Rossmann-like_a/b/a_fold"/>
</dbReference>